<reference evidence="1 2" key="1">
    <citation type="submission" date="2019-03" db="EMBL/GenBank/DDBJ databases">
        <title>Single cell metagenomics reveals metabolic interactions within the superorganism composed of flagellate Streblomastix strix and complex community of Bacteroidetes bacteria on its surface.</title>
        <authorList>
            <person name="Treitli S.C."/>
            <person name="Kolisko M."/>
            <person name="Husnik F."/>
            <person name="Keeling P."/>
            <person name="Hampl V."/>
        </authorList>
    </citation>
    <scope>NUCLEOTIDE SEQUENCE [LARGE SCALE GENOMIC DNA]</scope>
    <source>
        <strain evidence="1">ST1C</strain>
    </source>
</reference>
<accession>A0A5J4T4I3</accession>
<evidence type="ECO:0000313" key="1">
    <source>
        <dbReference type="EMBL" id="KAA6353028.1"/>
    </source>
</evidence>
<protein>
    <recommendedName>
        <fullName evidence="3">Right handed beta helix domain-containing protein</fullName>
    </recommendedName>
</protein>
<evidence type="ECO:0000313" key="2">
    <source>
        <dbReference type="Proteomes" id="UP000324800"/>
    </source>
</evidence>
<dbReference type="SUPFAM" id="SSF51126">
    <property type="entry name" value="Pectin lyase-like"/>
    <property type="match status" value="1"/>
</dbReference>
<evidence type="ECO:0008006" key="3">
    <source>
        <dbReference type="Google" id="ProtNLM"/>
    </source>
</evidence>
<dbReference type="InterPro" id="IPR011050">
    <property type="entry name" value="Pectin_lyase_fold/virulence"/>
</dbReference>
<organism evidence="1 2">
    <name type="scientific">Streblomastix strix</name>
    <dbReference type="NCBI Taxonomy" id="222440"/>
    <lineage>
        <taxon>Eukaryota</taxon>
        <taxon>Metamonada</taxon>
        <taxon>Preaxostyla</taxon>
        <taxon>Oxymonadida</taxon>
        <taxon>Streblomastigidae</taxon>
        <taxon>Streblomastix</taxon>
    </lineage>
</organism>
<dbReference type="AlphaFoldDB" id="A0A5J4T4I3"/>
<gene>
    <name evidence="1" type="ORF">EZS28_051445</name>
</gene>
<feature type="non-terminal residue" evidence="1">
    <location>
        <position position="322"/>
    </location>
</feature>
<dbReference type="EMBL" id="SNRW01038892">
    <property type="protein sequence ID" value="KAA6353028.1"/>
    <property type="molecule type" value="Genomic_DNA"/>
</dbReference>
<proteinExistence type="predicted"/>
<name>A0A5J4T4I3_9EUKA</name>
<sequence>MGINYSKIGDGYAQFTDHEPLFEQFFISNVPNPSYIDAINGKDIKFCGGQSSKCKTIKYSTERNPIPFSGIKPTDSTYSIILTQNTTLDTDIQIMSTTLLKGHVVIQTDQYNPTEDYTKQSILASSFSSSLFTISNTGRLKLFGLHFDNLNPTSNNPLISISTDSVDAPQLQIEDCEFESDDPDSQIYHSIISINGGIMKMERTTIEYYKLMDQNSLINIKPDQSSTVTISQTSFISIEQQGTGNGAVINAQLNGESKLTIKDGCSFSGCQSIGSGGAIYATLNSDITDSGGIFIEGTTLTTFSQCSASQLGGAIYLDISIG</sequence>
<comment type="caution">
    <text evidence="1">The sequence shown here is derived from an EMBL/GenBank/DDBJ whole genome shotgun (WGS) entry which is preliminary data.</text>
</comment>
<dbReference type="Proteomes" id="UP000324800">
    <property type="component" value="Unassembled WGS sequence"/>
</dbReference>